<comment type="subcellular location">
    <subcellularLocation>
        <location evidence="1">Membrane</location>
        <topology evidence="1">Multi-pass membrane protein</topology>
    </subcellularLocation>
</comment>
<dbReference type="InterPro" id="IPR025640">
    <property type="entry name" value="GYF_2"/>
</dbReference>
<keyword evidence="4 7" id="KW-1133">Transmembrane helix</keyword>
<feature type="domain" description="GYF" evidence="9">
    <location>
        <begin position="12"/>
        <end position="60"/>
    </location>
</feature>
<dbReference type="RefSeq" id="WP_344199489.1">
    <property type="nucleotide sequence ID" value="NZ_BAAAME010000003.1"/>
</dbReference>
<dbReference type="PANTHER" id="PTHR21016:SF4">
    <property type="entry name" value="TM2 DOMAIN-CONTAINING PROTEIN 2"/>
    <property type="match status" value="1"/>
</dbReference>
<sequence length="164" mass="16897">MTTDPGTSPTQYFTYVNGTEYGPYTLDQLKQFAGSGNITQNSHVRSDGGEWVLASALPELGGAFPPAAPAYGAPGQGYTAPGQPAYAPAGQAYAGPVSDKQFITALLLSVLIGGLGIDRFYLGYTGLGIAKLLTLGGCGIWSIIDIILIATGKLGDAQGRPLAR</sequence>
<evidence type="ECO:0000256" key="6">
    <source>
        <dbReference type="ARBA" id="ARBA00023180"/>
    </source>
</evidence>
<proteinExistence type="predicted"/>
<evidence type="ECO:0000259" key="9">
    <source>
        <dbReference type="Pfam" id="PF14237"/>
    </source>
</evidence>
<accession>A0ABN2JQC6</accession>
<keyword evidence="6" id="KW-0325">Glycoprotein</keyword>
<evidence type="ECO:0000256" key="3">
    <source>
        <dbReference type="ARBA" id="ARBA00022729"/>
    </source>
</evidence>
<name>A0ABN2JQC6_9ACTN</name>
<evidence type="ECO:0008006" key="12">
    <source>
        <dbReference type="Google" id="ProtNLM"/>
    </source>
</evidence>
<feature type="domain" description="TM2" evidence="8">
    <location>
        <begin position="99"/>
        <end position="147"/>
    </location>
</feature>
<feature type="transmembrane region" description="Helical" evidence="7">
    <location>
        <begin position="102"/>
        <end position="122"/>
    </location>
</feature>
<keyword evidence="11" id="KW-1185">Reference proteome</keyword>
<organism evidence="10 11">
    <name type="scientific">Aeromicrobium alkaliterrae</name>
    <dbReference type="NCBI Taxonomy" id="302168"/>
    <lineage>
        <taxon>Bacteria</taxon>
        <taxon>Bacillati</taxon>
        <taxon>Actinomycetota</taxon>
        <taxon>Actinomycetes</taxon>
        <taxon>Propionibacteriales</taxon>
        <taxon>Nocardioidaceae</taxon>
        <taxon>Aeromicrobium</taxon>
    </lineage>
</organism>
<keyword evidence="2 7" id="KW-0812">Transmembrane</keyword>
<dbReference type="EMBL" id="BAAAME010000003">
    <property type="protein sequence ID" value="GAA1735496.1"/>
    <property type="molecule type" value="Genomic_DNA"/>
</dbReference>
<keyword evidence="5 7" id="KW-0472">Membrane</keyword>
<dbReference type="InterPro" id="IPR050932">
    <property type="entry name" value="TM2D1-3-like"/>
</dbReference>
<dbReference type="PANTHER" id="PTHR21016">
    <property type="entry name" value="BETA-AMYLOID BINDING PROTEIN-RELATED"/>
    <property type="match status" value="1"/>
</dbReference>
<evidence type="ECO:0000313" key="11">
    <source>
        <dbReference type="Proteomes" id="UP001501057"/>
    </source>
</evidence>
<evidence type="ECO:0000256" key="1">
    <source>
        <dbReference type="ARBA" id="ARBA00004141"/>
    </source>
</evidence>
<keyword evidence="3" id="KW-0732">Signal</keyword>
<evidence type="ECO:0000259" key="8">
    <source>
        <dbReference type="Pfam" id="PF05154"/>
    </source>
</evidence>
<gene>
    <name evidence="10" type="ORF">GCM10009710_14900</name>
</gene>
<reference evidence="10 11" key="1">
    <citation type="journal article" date="2019" name="Int. J. Syst. Evol. Microbiol.">
        <title>The Global Catalogue of Microorganisms (GCM) 10K type strain sequencing project: providing services to taxonomists for standard genome sequencing and annotation.</title>
        <authorList>
            <consortium name="The Broad Institute Genomics Platform"/>
            <consortium name="The Broad Institute Genome Sequencing Center for Infectious Disease"/>
            <person name="Wu L."/>
            <person name="Ma J."/>
        </authorList>
    </citation>
    <scope>NUCLEOTIDE SEQUENCE [LARGE SCALE GENOMIC DNA]</scope>
    <source>
        <strain evidence="10 11">JCM 13518</strain>
    </source>
</reference>
<evidence type="ECO:0000256" key="7">
    <source>
        <dbReference type="SAM" id="Phobius"/>
    </source>
</evidence>
<evidence type="ECO:0000313" key="10">
    <source>
        <dbReference type="EMBL" id="GAA1735496.1"/>
    </source>
</evidence>
<evidence type="ECO:0000256" key="5">
    <source>
        <dbReference type="ARBA" id="ARBA00023136"/>
    </source>
</evidence>
<evidence type="ECO:0000256" key="4">
    <source>
        <dbReference type="ARBA" id="ARBA00022989"/>
    </source>
</evidence>
<comment type="caution">
    <text evidence="10">The sequence shown here is derived from an EMBL/GenBank/DDBJ whole genome shotgun (WGS) entry which is preliminary data.</text>
</comment>
<dbReference type="Pfam" id="PF05154">
    <property type="entry name" value="TM2"/>
    <property type="match status" value="1"/>
</dbReference>
<dbReference type="Pfam" id="PF14237">
    <property type="entry name" value="GYF_2"/>
    <property type="match status" value="1"/>
</dbReference>
<protein>
    <recommendedName>
        <fullName evidence="12">NINE protein</fullName>
    </recommendedName>
</protein>
<dbReference type="Proteomes" id="UP001501057">
    <property type="component" value="Unassembled WGS sequence"/>
</dbReference>
<evidence type="ECO:0000256" key="2">
    <source>
        <dbReference type="ARBA" id="ARBA00022692"/>
    </source>
</evidence>
<dbReference type="InterPro" id="IPR007829">
    <property type="entry name" value="TM2"/>
</dbReference>
<feature type="transmembrane region" description="Helical" evidence="7">
    <location>
        <begin position="128"/>
        <end position="150"/>
    </location>
</feature>